<evidence type="ECO:0000313" key="2">
    <source>
        <dbReference type="Proteomes" id="UP000076871"/>
    </source>
</evidence>
<keyword evidence="2" id="KW-1185">Reference proteome</keyword>
<evidence type="ECO:0000313" key="1">
    <source>
        <dbReference type="EMBL" id="KZT06594.1"/>
    </source>
</evidence>
<organism evidence="1 2">
    <name type="scientific">Laetiporus sulphureus 93-53</name>
    <dbReference type="NCBI Taxonomy" id="1314785"/>
    <lineage>
        <taxon>Eukaryota</taxon>
        <taxon>Fungi</taxon>
        <taxon>Dikarya</taxon>
        <taxon>Basidiomycota</taxon>
        <taxon>Agaricomycotina</taxon>
        <taxon>Agaricomycetes</taxon>
        <taxon>Polyporales</taxon>
        <taxon>Laetiporus</taxon>
    </lineage>
</organism>
<dbReference type="Proteomes" id="UP000076871">
    <property type="component" value="Unassembled WGS sequence"/>
</dbReference>
<dbReference type="InParanoid" id="A0A165EAH8"/>
<gene>
    <name evidence="1" type="ORF">LAESUDRAFT_714063</name>
</gene>
<protein>
    <submittedName>
        <fullName evidence="1">Uncharacterized protein</fullName>
    </submittedName>
</protein>
<dbReference type="GeneID" id="63824068"/>
<dbReference type="RefSeq" id="XP_040764334.1">
    <property type="nucleotide sequence ID" value="XM_040907039.1"/>
</dbReference>
<proteinExistence type="predicted"/>
<dbReference type="AlphaFoldDB" id="A0A165EAH8"/>
<accession>A0A165EAH8</accession>
<reference evidence="1 2" key="1">
    <citation type="journal article" date="2016" name="Mol. Biol. Evol.">
        <title>Comparative Genomics of Early-Diverging Mushroom-Forming Fungi Provides Insights into the Origins of Lignocellulose Decay Capabilities.</title>
        <authorList>
            <person name="Nagy L.G."/>
            <person name="Riley R."/>
            <person name="Tritt A."/>
            <person name="Adam C."/>
            <person name="Daum C."/>
            <person name="Floudas D."/>
            <person name="Sun H."/>
            <person name="Yadav J.S."/>
            <person name="Pangilinan J."/>
            <person name="Larsson K.H."/>
            <person name="Matsuura K."/>
            <person name="Barry K."/>
            <person name="Labutti K."/>
            <person name="Kuo R."/>
            <person name="Ohm R.A."/>
            <person name="Bhattacharya S.S."/>
            <person name="Shirouzu T."/>
            <person name="Yoshinaga Y."/>
            <person name="Martin F.M."/>
            <person name="Grigoriev I.V."/>
            <person name="Hibbett D.S."/>
        </authorList>
    </citation>
    <scope>NUCLEOTIDE SEQUENCE [LARGE SCALE GENOMIC DNA]</scope>
    <source>
        <strain evidence="1 2">93-53</strain>
    </source>
</reference>
<dbReference type="EMBL" id="KV427623">
    <property type="protein sequence ID" value="KZT06594.1"/>
    <property type="molecule type" value="Genomic_DNA"/>
</dbReference>
<sequence length="488" mass="54309">MHEIYGVPRHHFSDNLIIIDYQCLNQPKAAIEALEELKSDFVTYRSNTDKRLQVLHAQNKLFLGEVQVLNQHVKFMEQMLNVEDEGEAGIAMERNAAGEVIGEKGEEGEDGAEQEASVVASKKAVLMKGIHISLVQYNRVPEGTYEDEQDIIKDMFALLMGVYKIDTVVESIRATGVAQIPHAKDALASVLDPHLKGKIRDKFKYMACQIMVQEKNVKEYTFIALVEDDDKHEKEELRAEVQVKKLQAVMNSRVLSHASCNEEITGAHSQAFCVTLAYTEMHPDPSEDAGSLPSMLCPMMMVILMGTQCSSTIFFRAAADISGFDVKAHFSCFRSLCSLNSKNVLEYRFCASRTLHGVVVKSRGHTFASSYLYDELAKESAFLAQQAQEHGLTAQDLAPSVQKCWLQDGQTAAVNAPVNVQYYAEVDEGLSECTRCASRALDVRYTAISMYNSLSSECEGAPSFAIMEIMHKLIRSQSAGFSIIGWQL</sequence>
<dbReference type="OrthoDB" id="10673559at2759"/>
<name>A0A165EAH8_9APHY</name>